<dbReference type="STRING" id="215250.A0A316YB32"/>
<gene>
    <name evidence="1" type="ORF">FA10DRAFT_269934</name>
</gene>
<sequence length="585" mass="64883">MAEPGSQPKCGCKPVGKKNRYDCQTHKQKVPVPLLQGFVPVGADDDGSGSQVKTLTLGAIDLARPESNQMNNQIFLFKQSRSTPVWQTDRLGGEKPTKVGHTCTFEVLLYRGIARSQAGQQPKALESELFVYTGNCQPVIMSDKFMRFEDLRDRLSYQSAANQYSADFDLVQNAQQNGKLPFELWDPDGNPITGLKVYKHFFDQAKLCDQASKGFVSDINKQFLAYCSLAAAASRAPPKPFSVMARFWDLNFRLEVGITLSENTAIAEVIGGGKGGGGAKKGGGKSSRKEFLTARAAQALKDLKVADPSQLEIVPRRENEHTELLGAHPSMFYQLYVSKAAFKELQREGLYKPERTFKPNAVQVCKNAQETLVQGKSKDDMYPVVTFKEAEVVDSTITLSKLHSAKSGSRKTVDSQNAVMNGIGAPEIATLLWKEQDKGQRSGKLIAEWLHRSAFSYGGLKGTLASSQVQENLIFGSSETNTMMIRYEEWIKELVRTGNNMRLTTTLRRFPKVDKKGKSGWLCERMEYACTLRTTKAVLRSGLTAAANPAVLQIFRPFGRCFPSRAEIKIDKYVNSLLLPPKDDD</sequence>
<evidence type="ECO:0000313" key="2">
    <source>
        <dbReference type="Proteomes" id="UP000245768"/>
    </source>
</evidence>
<dbReference type="InParanoid" id="A0A316YB32"/>
<dbReference type="RefSeq" id="XP_025374034.1">
    <property type="nucleotide sequence ID" value="XM_025522938.1"/>
</dbReference>
<dbReference type="Proteomes" id="UP000245768">
    <property type="component" value="Unassembled WGS sequence"/>
</dbReference>
<reference evidence="1" key="1">
    <citation type="journal article" date="2018" name="Mol. Biol. Evol.">
        <title>Broad Genomic Sampling Reveals a Smut Pathogenic Ancestry of the Fungal Clade Ustilaginomycotina.</title>
        <authorList>
            <person name="Kijpornyongpan T."/>
            <person name="Mondo S.J."/>
            <person name="Barry K."/>
            <person name="Sandor L."/>
            <person name="Lee J."/>
            <person name="Lipzen A."/>
            <person name="Pangilinan J."/>
            <person name="LaButti K."/>
            <person name="Hainaut M."/>
            <person name="Henrissat B."/>
            <person name="Grigoriev I.V."/>
            <person name="Spatafora J.W."/>
            <person name="Aime M.C."/>
        </authorList>
    </citation>
    <scope>NUCLEOTIDE SEQUENCE [LARGE SCALE GENOMIC DNA]</scope>
    <source>
        <strain evidence="1">MCA 4198</strain>
    </source>
</reference>
<accession>A0A316YB32</accession>
<dbReference type="OrthoDB" id="3219467at2759"/>
<name>A0A316YB32_9BASI</name>
<proteinExistence type="predicted"/>
<dbReference type="AlphaFoldDB" id="A0A316YB32"/>
<evidence type="ECO:0000313" key="1">
    <source>
        <dbReference type="EMBL" id="PWN86836.1"/>
    </source>
</evidence>
<keyword evidence="2" id="KW-1185">Reference proteome</keyword>
<organism evidence="1 2">
    <name type="scientific">Acaromyces ingoldii</name>
    <dbReference type="NCBI Taxonomy" id="215250"/>
    <lineage>
        <taxon>Eukaryota</taxon>
        <taxon>Fungi</taxon>
        <taxon>Dikarya</taxon>
        <taxon>Basidiomycota</taxon>
        <taxon>Ustilaginomycotina</taxon>
        <taxon>Exobasidiomycetes</taxon>
        <taxon>Exobasidiales</taxon>
        <taxon>Cryptobasidiaceae</taxon>
        <taxon>Acaromyces</taxon>
    </lineage>
</organism>
<dbReference type="GeneID" id="37044854"/>
<protein>
    <submittedName>
        <fullName evidence="1">Uncharacterized protein</fullName>
    </submittedName>
</protein>
<dbReference type="EMBL" id="KZ819642">
    <property type="protein sequence ID" value="PWN86836.1"/>
    <property type="molecule type" value="Genomic_DNA"/>
</dbReference>